<evidence type="ECO:0000256" key="1">
    <source>
        <dbReference type="SAM" id="SignalP"/>
    </source>
</evidence>
<dbReference type="EMBL" id="LT629750">
    <property type="protein sequence ID" value="SDT60071.1"/>
    <property type="molecule type" value="Genomic_DNA"/>
</dbReference>
<evidence type="ECO:0008006" key="4">
    <source>
        <dbReference type="Google" id="ProtNLM"/>
    </source>
</evidence>
<dbReference type="Proteomes" id="UP000243904">
    <property type="component" value="Chromosome I"/>
</dbReference>
<feature type="signal peptide" evidence="1">
    <location>
        <begin position="1"/>
        <end position="19"/>
    </location>
</feature>
<reference evidence="3" key="1">
    <citation type="submission" date="2016-10" db="EMBL/GenBank/DDBJ databases">
        <authorList>
            <person name="Varghese N."/>
            <person name="Submissions S."/>
        </authorList>
    </citation>
    <scope>NUCLEOTIDE SEQUENCE [LARGE SCALE GENOMIC DNA]</scope>
    <source>
        <strain evidence="3">GAS369</strain>
    </source>
</reference>
<accession>A0A1H2BPA4</accession>
<feature type="chain" id="PRO_5009270219" description="Lectin-like protein BA14k" evidence="1">
    <location>
        <begin position="20"/>
        <end position="118"/>
    </location>
</feature>
<sequence>MSKLRASIAAAMILSSAGAAPVLAQSTHEPFLRRDTPPTAWYYDNRDDTRDFQANGVFPGDFAARPGLAWLGAAGIIGSTLSGGSHFGPIYCTRRYRSHNPMPGYFQGDDGVWYRCRG</sequence>
<name>A0A1H2BPA4_9BRAD</name>
<evidence type="ECO:0000313" key="2">
    <source>
        <dbReference type="EMBL" id="SDT60071.1"/>
    </source>
</evidence>
<proteinExistence type="predicted"/>
<dbReference type="RefSeq" id="WP_146690826.1">
    <property type="nucleotide sequence ID" value="NZ_LT629750.1"/>
</dbReference>
<dbReference type="AlphaFoldDB" id="A0A1H2BPA4"/>
<keyword evidence="1" id="KW-0732">Signal</keyword>
<evidence type="ECO:0000313" key="3">
    <source>
        <dbReference type="Proteomes" id="UP000243904"/>
    </source>
</evidence>
<organism evidence="2 3">
    <name type="scientific">Bradyrhizobium canariense</name>
    <dbReference type="NCBI Taxonomy" id="255045"/>
    <lineage>
        <taxon>Bacteria</taxon>
        <taxon>Pseudomonadati</taxon>
        <taxon>Pseudomonadota</taxon>
        <taxon>Alphaproteobacteria</taxon>
        <taxon>Hyphomicrobiales</taxon>
        <taxon>Nitrobacteraceae</taxon>
        <taxon>Bradyrhizobium</taxon>
    </lineage>
</organism>
<protein>
    <recommendedName>
        <fullName evidence="4">Lectin-like protein BA14k</fullName>
    </recommendedName>
</protein>
<gene>
    <name evidence="2" type="ORF">SAMN05444158_7401</name>
</gene>
<keyword evidence="3" id="KW-1185">Reference proteome</keyword>